<dbReference type="InterPro" id="IPR004099">
    <property type="entry name" value="Pyr_nucl-diS_OxRdtase_dimer"/>
</dbReference>
<evidence type="ECO:0000313" key="9">
    <source>
        <dbReference type="Proteomes" id="UP000317371"/>
    </source>
</evidence>
<evidence type="ECO:0000259" key="6">
    <source>
        <dbReference type="Pfam" id="PF02852"/>
    </source>
</evidence>
<comment type="similarity">
    <text evidence="2">Belongs to the class-I pyridine nucleotide-disulfide oxidoreductase family.</text>
</comment>
<dbReference type="GO" id="GO:0050660">
    <property type="term" value="F:flavin adenine dinucleotide binding"/>
    <property type="evidence" value="ECO:0007669"/>
    <property type="project" value="TreeGrafter"/>
</dbReference>
<keyword evidence="9" id="KW-1185">Reference proteome</keyword>
<dbReference type="Gene3D" id="3.30.390.30">
    <property type="match status" value="1"/>
</dbReference>
<evidence type="ECO:0000256" key="2">
    <source>
        <dbReference type="ARBA" id="ARBA00007532"/>
    </source>
</evidence>
<protein>
    <submittedName>
        <fullName evidence="8">Dihydrolipoamide dehydrogenase</fullName>
    </submittedName>
</protein>
<dbReference type="AlphaFoldDB" id="A0A540V9V6"/>
<dbReference type="PRINTS" id="PR00368">
    <property type="entry name" value="FADPNR"/>
</dbReference>
<evidence type="ECO:0000259" key="7">
    <source>
        <dbReference type="Pfam" id="PF07992"/>
    </source>
</evidence>
<dbReference type="OrthoDB" id="9800167at2"/>
<gene>
    <name evidence="8" type="ORF">FKZ61_21020</name>
</gene>
<accession>A0A540V9V6</accession>
<evidence type="ECO:0000256" key="3">
    <source>
        <dbReference type="ARBA" id="ARBA00022630"/>
    </source>
</evidence>
<dbReference type="FunFam" id="3.30.390.30:FF:000001">
    <property type="entry name" value="Dihydrolipoyl dehydrogenase"/>
    <property type="match status" value="1"/>
</dbReference>
<dbReference type="SUPFAM" id="SSF51905">
    <property type="entry name" value="FAD/NAD(P)-binding domain"/>
    <property type="match status" value="1"/>
</dbReference>
<dbReference type="PANTHER" id="PTHR43014:SF4">
    <property type="entry name" value="PYRIDINE NUCLEOTIDE-DISULFIDE OXIDOREDUCTASE RCLA-RELATED"/>
    <property type="match status" value="1"/>
</dbReference>
<feature type="domain" description="Pyridine nucleotide-disulphide oxidoreductase dimerisation" evidence="6">
    <location>
        <begin position="286"/>
        <end position="393"/>
    </location>
</feature>
<comment type="cofactor">
    <cofactor evidence="1">
        <name>FAD</name>
        <dbReference type="ChEBI" id="CHEBI:57692"/>
    </cofactor>
</comment>
<organism evidence="8 9">
    <name type="scientific">Litorilinea aerophila</name>
    <dbReference type="NCBI Taxonomy" id="1204385"/>
    <lineage>
        <taxon>Bacteria</taxon>
        <taxon>Bacillati</taxon>
        <taxon>Chloroflexota</taxon>
        <taxon>Caldilineae</taxon>
        <taxon>Caldilineales</taxon>
        <taxon>Caldilineaceae</taxon>
        <taxon>Litorilinea</taxon>
    </lineage>
</organism>
<dbReference type="InParanoid" id="A0A540V9V6"/>
<evidence type="ECO:0000256" key="1">
    <source>
        <dbReference type="ARBA" id="ARBA00001974"/>
    </source>
</evidence>
<dbReference type="InterPro" id="IPR023753">
    <property type="entry name" value="FAD/NAD-binding_dom"/>
</dbReference>
<dbReference type="SUPFAM" id="SSF55424">
    <property type="entry name" value="FAD/NAD-linked reductases, dimerisation (C-terminal) domain"/>
    <property type="match status" value="1"/>
</dbReference>
<dbReference type="PANTHER" id="PTHR43014">
    <property type="entry name" value="MERCURIC REDUCTASE"/>
    <property type="match status" value="1"/>
</dbReference>
<name>A0A540V9V6_9CHLR</name>
<sequence>MHLVARRAAEFGVEIDGTVRFNLRRAVQRKDTIVQGILDGIYRGLQGREAITFLRGQARFLNDHEVDTGDRRLSFARAIIATGARNAVPPIQGLADVDYLTNRSALQLHELPNHLMVVGGGYVGIEFAQMYARFGSRVTLLGRNRQLAPGEEPELAQLLAEYLREEGVDVHTDAPVLRVRQEGNEKVVTARIEGQERDFRGDALLIATGRVGNTDGLHLDAAGVTRDAKTGFISVDEQLRTSQPHIWAIGDVKGGWMFTHVATYDGPIAALNAVKELGRTVDYRVVPRAIFSSPTLAAVGLTEEEARTQGYEVKVGSVPAVGGRATAMGDTRGRLKAIVKADDGQILGFHILAPHGDDLLHEAVAAMYDHGTIDRIARSIHVHPTLSELVKAAARAAR</sequence>
<dbReference type="EMBL" id="VIGC01000038">
    <property type="protein sequence ID" value="TQE93524.1"/>
    <property type="molecule type" value="Genomic_DNA"/>
</dbReference>
<dbReference type="PRINTS" id="PR00411">
    <property type="entry name" value="PNDRDTASEI"/>
</dbReference>
<feature type="domain" description="FAD/NAD(P)-binding" evidence="7">
    <location>
        <begin position="40"/>
        <end position="266"/>
    </location>
</feature>
<reference evidence="8 9" key="1">
    <citation type="submission" date="2019-06" db="EMBL/GenBank/DDBJ databases">
        <title>Genome sequence of Litorilinea aerophila BAA-2444.</title>
        <authorList>
            <person name="Maclea K.S."/>
            <person name="Maurais E.G."/>
            <person name="Iannazzi L.C."/>
        </authorList>
    </citation>
    <scope>NUCLEOTIDE SEQUENCE [LARGE SCALE GENOMIC DNA]</scope>
    <source>
        <strain evidence="8 9">ATCC BAA-2444</strain>
    </source>
</reference>
<proteinExistence type="inferred from homology"/>
<dbReference type="InterPro" id="IPR036188">
    <property type="entry name" value="FAD/NAD-bd_sf"/>
</dbReference>
<dbReference type="Pfam" id="PF07992">
    <property type="entry name" value="Pyr_redox_2"/>
    <property type="match status" value="1"/>
</dbReference>
<keyword evidence="3" id="KW-0285">Flavoprotein</keyword>
<evidence type="ECO:0000313" key="8">
    <source>
        <dbReference type="EMBL" id="TQE93524.1"/>
    </source>
</evidence>
<dbReference type="Gene3D" id="3.50.50.60">
    <property type="entry name" value="FAD/NAD(P)-binding domain"/>
    <property type="match status" value="2"/>
</dbReference>
<keyword evidence="4" id="KW-0274">FAD</keyword>
<evidence type="ECO:0000256" key="4">
    <source>
        <dbReference type="ARBA" id="ARBA00022827"/>
    </source>
</evidence>
<dbReference type="Pfam" id="PF02852">
    <property type="entry name" value="Pyr_redox_dim"/>
    <property type="match status" value="1"/>
</dbReference>
<comment type="caution">
    <text evidence="8">The sequence shown here is derived from an EMBL/GenBank/DDBJ whole genome shotgun (WGS) entry which is preliminary data.</text>
</comment>
<dbReference type="InterPro" id="IPR016156">
    <property type="entry name" value="FAD/NAD-linked_Rdtase_dimer_sf"/>
</dbReference>
<dbReference type="Proteomes" id="UP000317371">
    <property type="component" value="Unassembled WGS sequence"/>
</dbReference>
<keyword evidence="5" id="KW-0560">Oxidoreductase</keyword>
<dbReference type="GO" id="GO:0003955">
    <property type="term" value="F:NAD(P)H dehydrogenase (quinone) activity"/>
    <property type="evidence" value="ECO:0007669"/>
    <property type="project" value="TreeGrafter"/>
</dbReference>
<evidence type="ECO:0000256" key="5">
    <source>
        <dbReference type="ARBA" id="ARBA00023002"/>
    </source>
</evidence>